<feature type="region of interest" description="Disordered" evidence="1">
    <location>
        <begin position="98"/>
        <end position="140"/>
    </location>
</feature>
<evidence type="ECO:0000313" key="2">
    <source>
        <dbReference type="EMBL" id="KAK2626232.1"/>
    </source>
</evidence>
<evidence type="ECO:0000256" key="1">
    <source>
        <dbReference type="SAM" id="MobiDB-lite"/>
    </source>
</evidence>
<gene>
    <name evidence="2" type="ORF">QTJ16_004494</name>
</gene>
<comment type="caution">
    <text evidence="2">The sequence shown here is derived from an EMBL/GenBank/DDBJ whole genome shotgun (WGS) entry which is preliminary data.</text>
</comment>
<feature type="compositionally biased region" description="Basic residues" evidence="1">
    <location>
        <begin position="110"/>
        <end position="124"/>
    </location>
</feature>
<dbReference type="AlphaFoldDB" id="A0AAD9SZ92"/>
<feature type="region of interest" description="Disordered" evidence="1">
    <location>
        <begin position="26"/>
        <end position="82"/>
    </location>
</feature>
<feature type="compositionally biased region" description="Basic and acidic residues" evidence="1">
    <location>
        <begin position="474"/>
        <end position="492"/>
    </location>
</feature>
<dbReference type="Proteomes" id="UP001285354">
    <property type="component" value="Unassembled WGS sequence"/>
</dbReference>
<dbReference type="EMBL" id="JAUBYV010000006">
    <property type="protein sequence ID" value="KAK2626232.1"/>
    <property type="molecule type" value="Genomic_DNA"/>
</dbReference>
<proteinExistence type="predicted"/>
<name>A0AAD9SZ92_9HELO</name>
<feature type="region of interest" description="Disordered" evidence="1">
    <location>
        <begin position="742"/>
        <end position="761"/>
    </location>
</feature>
<organism evidence="2 3">
    <name type="scientific">Diplocarpon rosae</name>
    <dbReference type="NCBI Taxonomy" id="946125"/>
    <lineage>
        <taxon>Eukaryota</taxon>
        <taxon>Fungi</taxon>
        <taxon>Dikarya</taxon>
        <taxon>Ascomycota</taxon>
        <taxon>Pezizomycotina</taxon>
        <taxon>Leotiomycetes</taxon>
        <taxon>Helotiales</taxon>
        <taxon>Drepanopezizaceae</taxon>
        <taxon>Diplocarpon</taxon>
    </lineage>
</organism>
<protein>
    <submittedName>
        <fullName evidence="2">Uncharacterized protein</fullName>
    </submittedName>
</protein>
<sequence>MASPKVRKSTPTAKVNKANLIAMAQSRVNQASPPRGLSLGVVEKNIAGNLQTPTKKKSSLSTTVESDHEDSPKTKTAGIDTPDQVKAYDVDFIYRDIPDSQIDENPKEPKKPKRKKGKKSKKGQKGTSGSPARIRSPTMEEKQARLVENLRLYNPNYVPAKHAIPHSIGASRAAIAEAGDLFKKRFVKMSDARKAATIISQLKVYSGCAPGNTILPNLIARVPQLIKQFPSGSNIDDYLTHAAQYMPELTGPEDPIASAANLKMIEVLYGPVKEVPIVNEPVRSVLFPRSQKEIITKLKLYEAEVPTNTITPKLIKEFERRLDVPPAVIVRIMTESTTLIPKTKEEAELLLANSKIYLKLDPGSKNIAKMVTFIESKRAQEKEKPLTTFIQEQSGIKVDLEGNATTHAGDFWASPEKIKKIVDMTGSDLNTSFKMGMESAAGAKINGMAVGSPTKNVSGPSTAGSHWGGDGPEDAERPASETKEGETITRLGEKLGTLHTAEKNENRPLVVNNYSLTDLLPDEDIEVDLLTDAQNSERNIKDFEIYMGIIANALTPGLHHSWLQPCVLSKIAECLPAGHLAHFKSFGADINQYVSKLINELFTQFYEDFIDEDAAAGILSVFVSHCAGLWRIIDDELSVAARQEMAGLWAMNRMVLATIFDLMENDGSWESGILLLNLVTMWFIAEWIMTGGDFAAVEVDAKKAWGDTTTWTLQLLGLSGGIDIPARERLDAKFRLDEKAAGGKTASSVEPKKENENEKPLSSVLVDMSTSSRIPVPVKIPQDITDFKLLPGLGRPPAEVVTIMIDTKIRTSGFGSTVPEVLKRLELLMVSTLRERESRTPEATTRALNDYIGCNAALWRLMHAEVLTVADGQENNGLRVMAQLASFALEGGDWEPDFGLNVLRMAGVWMWGTWKHQEGDMEAIREKARESVQTDGMSITRYFGRDVPRSAVTASVGNTDEELGGKATLVAPEAIQKQKREGVEDDADTSLESMEYIEPSAMKDDGDDDSVQSSLSKLESTLAIIENSIHGTSSAADFPSGSIIETTRGLGTDLQFALSQLASLTTTMNALAAKVDTLSASSDRLANQISSLVANNLEMQEFLHTISTQVHDLSRVALSPNSSLEQRVQDLEIHNETAEGLIKYKEDDAKSWYTLYGRLEREMEASGHADALTEVLWPQGYESRALRKRMVAALDVDTPEIDGKKVFDHEVGNQAGRGQGGGGLCVIM</sequence>
<evidence type="ECO:0000313" key="3">
    <source>
        <dbReference type="Proteomes" id="UP001285354"/>
    </source>
</evidence>
<reference evidence="2" key="1">
    <citation type="submission" date="2023-06" db="EMBL/GenBank/DDBJ databases">
        <title>Draft genome of Marssonina rosae.</title>
        <authorList>
            <person name="Cheng Q."/>
        </authorList>
    </citation>
    <scope>NUCLEOTIDE SEQUENCE</scope>
    <source>
        <strain evidence="2">R4</strain>
    </source>
</reference>
<accession>A0AAD9SZ92</accession>
<feature type="compositionally biased region" description="Basic and acidic residues" evidence="1">
    <location>
        <begin position="750"/>
        <end position="759"/>
    </location>
</feature>
<feature type="compositionally biased region" description="Polar residues" evidence="1">
    <location>
        <begin position="453"/>
        <end position="464"/>
    </location>
</feature>
<keyword evidence="3" id="KW-1185">Reference proteome</keyword>
<feature type="compositionally biased region" description="Basic and acidic residues" evidence="1">
    <location>
        <begin position="98"/>
        <end position="109"/>
    </location>
</feature>
<feature type="region of interest" description="Disordered" evidence="1">
    <location>
        <begin position="451"/>
        <end position="492"/>
    </location>
</feature>